<proteinExistence type="predicted"/>
<dbReference type="Proteomes" id="UP000031184">
    <property type="component" value="Unassembled WGS sequence"/>
</dbReference>
<dbReference type="AlphaFoldDB" id="A0A0B4EJT8"/>
<sequence length="38" mass="4568">MNNYQGYRQNNSGKNNTQEEKNMTGILYTMDFVMKKEF</sequence>
<dbReference type="EMBL" id="AUZI01000011">
    <property type="protein sequence ID" value="KID49686.1"/>
    <property type="molecule type" value="Genomic_DNA"/>
</dbReference>
<name>A0A0B4EJT8_9FUSO</name>
<evidence type="ECO:0000313" key="3">
    <source>
        <dbReference type="Proteomes" id="UP000031184"/>
    </source>
</evidence>
<protein>
    <submittedName>
        <fullName evidence="2">Uncharacterized protein</fullName>
    </submittedName>
</protein>
<feature type="region of interest" description="Disordered" evidence="1">
    <location>
        <begin position="1"/>
        <end position="21"/>
    </location>
</feature>
<evidence type="ECO:0000313" key="2">
    <source>
        <dbReference type="EMBL" id="KID49686.1"/>
    </source>
</evidence>
<feature type="compositionally biased region" description="Polar residues" evidence="1">
    <location>
        <begin position="1"/>
        <end position="16"/>
    </location>
</feature>
<gene>
    <name evidence="2" type="ORF">C095_02625</name>
</gene>
<organism evidence="2 3">
    <name type="scientific">Fusobacterium necrophorum subsp. funduliforme B35</name>
    <dbReference type="NCBI Taxonomy" id="1226633"/>
    <lineage>
        <taxon>Bacteria</taxon>
        <taxon>Fusobacteriati</taxon>
        <taxon>Fusobacteriota</taxon>
        <taxon>Fusobacteriia</taxon>
        <taxon>Fusobacteriales</taxon>
        <taxon>Fusobacteriaceae</taxon>
        <taxon>Fusobacterium</taxon>
    </lineage>
</organism>
<comment type="caution">
    <text evidence="2">The sequence shown here is derived from an EMBL/GenBank/DDBJ whole genome shotgun (WGS) entry which is preliminary data.</text>
</comment>
<reference evidence="2 3" key="1">
    <citation type="submission" date="2013-08" db="EMBL/GenBank/DDBJ databases">
        <title>An opportunistic ruminal bacterium that causes liver abscesses in cattle.</title>
        <authorList>
            <person name="Benahmed F.H."/>
            <person name="Rasmussen M."/>
            <person name="Harbottle H."/>
            <person name="Soppet D."/>
            <person name="Nagaraja T.G."/>
            <person name="Davidson M."/>
        </authorList>
    </citation>
    <scope>NUCLEOTIDE SEQUENCE [LARGE SCALE GENOMIC DNA]</scope>
    <source>
        <strain evidence="2 3">B35</strain>
    </source>
</reference>
<dbReference type="PATRIC" id="fig|1226633.4.peg.521"/>
<evidence type="ECO:0000256" key="1">
    <source>
        <dbReference type="SAM" id="MobiDB-lite"/>
    </source>
</evidence>
<accession>A0A0B4EJT8</accession>